<protein>
    <submittedName>
        <fullName evidence="5">Mannitol 2-dehydrogenase</fullName>
        <ecNumber evidence="5">1.1.1.67</ecNumber>
    </submittedName>
    <submittedName>
        <fullName evidence="6">Mannitol dehydrogenase family protein</fullName>
    </submittedName>
</protein>
<comment type="caution">
    <text evidence="5">The sequence shown here is derived from an EMBL/GenBank/DDBJ whole genome shotgun (WGS) entry which is preliminary data.</text>
</comment>
<dbReference type="InterPro" id="IPR036291">
    <property type="entry name" value="NAD(P)-bd_dom_sf"/>
</dbReference>
<dbReference type="EMBL" id="JABXXQ010000032">
    <property type="protein sequence ID" value="NVN29388.1"/>
    <property type="molecule type" value="Genomic_DNA"/>
</dbReference>
<organism evidence="5 7">
    <name type="scientific">Endobacter medicaginis</name>
    <dbReference type="NCBI Taxonomy" id="1181271"/>
    <lineage>
        <taxon>Bacteria</taxon>
        <taxon>Pseudomonadati</taxon>
        <taxon>Pseudomonadota</taxon>
        <taxon>Alphaproteobacteria</taxon>
        <taxon>Acetobacterales</taxon>
        <taxon>Acetobacteraceae</taxon>
        <taxon>Endobacter</taxon>
    </lineage>
</organism>
<feature type="domain" description="Mannitol dehydrogenase C-terminal" evidence="4">
    <location>
        <begin position="295"/>
        <end position="477"/>
    </location>
</feature>
<dbReference type="Gene3D" id="3.40.50.720">
    <property type="entry name" value="NAD(P)-binding Rossmann-like Domain"/>
    <property type="match status" value="1"/>
</dbReference>
<evidence type="ECO:0000259" key="4">
    <source>
        <dbReference type="Pfam" id="PF08125"/>
    </source>
</evidence>
<dbReference type="InterPro" id="IPR008927">
    <property type="entry name" value="6-PGluconate_DH-like_C_sf"/>
</dbReference>
<keyword evidence="7" id="KW-1185">Reference proteome</keyword>
<dbReference type="Proteomes" id="UP000565205">
    <property type="component" value="Unassembled WGS sequence"/>
</dbReference>
<dbReference type="GO" id="GO:0019594">
    <property type="term" value="P:mannitol metabolic process"/>
    <property type="evidence" value="ECO:0007669"/>
    <property type="project" value="InterPro"/>
</dbReference>
<dbReference type="Gene3D" id="1.10.1040.10">
    <property type="entry name" value="N-(1-d-carboxylethyl)-l-norvaline Dehydrogenase, domain 2"/>
    <property type="match status" value="1"/>
</dbReference>
<evidence type="ECO:0000256" key="2">
    <source>
        <dbReference type="ARBA" id="ARBA00023027"/>
    </source>
</evidence>
<keyword evidence="1 5" id="KW-0560">Oxidoreductase</keyword>
<dbReference type="InterPro" id="IPR023027">
    <property type="entry name" value="Mannitol_DH_CS"/>
</dbReference>
<dbReference type="PROSITE" id="PS00974">
    <property type="entry name" value="MANNITOL_DHGENASE"/>
    <property type="match status" value="1"/>
</dbReference>
<dbReference type="InterPro" id="IPR013131">
    <property type="entry name" value="Mannitol_DH_N"/>
</dbReference>
<dbReference type="EMBL" id="JACHXV010000002">
    <property type="protein sequence ID" value="MBB3172610.1"/>
    <property type="molecule type" value="Genomic_DNA"/>
</dbReference>
<dbReference type="GO" id="GO:0050086">
    <property type="term" value="F:mannitol 2-dehydrogenase activity"/>
    <property type="evidence" value="ECO:0007669"/>
    <property type="project" value="UniProtKB-EC"/>
</dbReference>
<dbReference type="Pfam" id="PF01232">
    <property type="entry name" value="Mannitol_dh"/>
    <property type="match status" value="1"/>
</dbReference>
<dbReference type="InterPro" id="IPR013118">
    <property type="entry name" value="Mannitol_DH_C"/>
</dbReference>
<evidence type="ECO:0000313" key="7">
    <source>
        <dbReference type="Proteomes" id="UP000557688"/>
    </source>
</evidence>
<reference evidence="6 8" key="1">
    <citation type="submission" date="2020-06" db="EMBL/GenBank/DDBJ databases">
        <title>Description of novel acetic acid bacteria.</title>
        <authorList>
            <person name="Sombolestani A."/>
        </authorList>
    </citation>
    <scope>NUCLEOTIDE SEQUENCE [LARGE SCALE GENOMIC DNA]</scope>
    <source>
        <strain evidence="6 8">LMG 26838</strain>
    </source>
</reference>
<evidence type="ECO:0000313" key="8">
    <source>
        <dbReference type="Proteomes" id="UP000565205"/>
    </source>
</evidence>
<dbReference type="AlphaFoldDB" id="A0A839UX24"/>
<dbReference type="Proteomes" id="UP000557688">
    <property type="component" value="Unassembled WGS sequence"/>
</dbReference>
<dbReference type="PANTHER" id="PTHR43362">
    <property type="entry name" value="MANNITOL DEHYDROGENASE DSF1-RELATED"/>
    <property type="match status" value="1"/>
</dbReference>
<gene>
    <name evidence="5" type="ORF">FHR90_000424</name>
    <name evidence="6" type="ORF">HUK83_03410</name>
</gene>
<evidence type="ECO:0000313" key="5">
    <source>
        <dbReference type="EMBL" id="MBB3172610.1"/>
    </source>
</evidence>
<dbReference type="Pfam" id="PF08125">
    <property type="entry name" value="Mannitol_dh_C"/>
    <property type="match status" value="1"/>
</dbReference>
<dbReference type="EC" id="1.1.1.67" evidence="5"/>
<sequence length="514" mass="55770">MIALNRGALAELPGSVARFGYDRDAVRAGIAHFSVGNFHRAHQAWYLDALLSLPGNEGWGICGIGIVDDATERLKTETFPAQDDLYTLTLCPADAPARVQVIGSIVEYFFAPGIGDESDHDAVLERLDDPAIRIVSMTITEGGYNIDAQTGAFRLDHPAVARDLAHPGHPHTVFGYVIESLARRRAAGTAPFTVLSCDNLRHNGAVAKRAFTAFARARDPGLADWIEANVAFPSCMVDRITPAVLAEKAEALNAASGIDDKLPVFAEDFAQWVIEDRFSGGRPKLEQVGVTFTDDVGAYESVKLRMLNASHTMLALPGLGAGFATVDEAMGEPRLRRLLEDFLDRDVIPLLTAPPGMELVAYRDAVLRRFSNPVIGDQLARIAFDTASKIPVFLGDTIAETLARGRDHRRLAFLLAVYGRTLAGLGDQGGLPRIAEPNLGPADLALAQDADPASILKLSTFGDWGLDRHADFIEDLRRRRARIEAVGTLKALSELWLGDLEAQNFQLRSTISET</sequence>
<dbReference type="SUPFAM" id="SSF48179">
    <property type="entry name" value="6-phosphogluconate dehydrogenase C-terminal domain-like"/>
    <property type="match status" value="1"/>
</dbReference>
<evidence type="ECO:0000256" key="1">
    <source>
        <dbReference type="ARBA" id="ARBA00023002"/>
    </source>
</evidence>
<dbReference type="InterPro" id="IPR000669">
    <property type="entry name" value="Mannitol_DH"/>
</dbReference>
<dbReference type="PANTHER" id="PTHR43362:SF1">
    <property type="entry name" value="MANNITOL DEHYDROGENASE 2-RELATED"/>
    <property type="match status" value="1"/>
</dbReference>
<proteinExistence type="predicted"/>
<keyword evidence="2" id="KW-0520">NAD</keyword>
<reference evidence="5 7" key="2">
    <citation type="submission" date="2020-08" db="EMBL/GenBank/DDBJ databases">
        <title>Genomic Encyclopedia of Type Strains, Phase III (KMG-III): the genomes of soil and plant-associated and newly described type strains.</title>
        <authorList>
            <person name="Whitman W."/>
        </authorList>
    </citation>
    <scope>NUCLEOTIDE SEQUENCE [LARGE SCALE GENOMIC DNA]</scope>
    <source>
        <strain evidence="5 7">CECT 8088</strain>
    </source>
</reference>
<feature type="domain" description="Mannitol dehydrogenase N-terminal" evidence="3">
    <location>
        <begin position="29"/>
        <end position="286"/>
    </location>
</feature>
<dbReference type="PRINTS" id="PR00084">
    <property type="entry name" value="MTLDHDRGNASE"/>
</dbReference>
<dbReference type="InterPro" id="IPR013328">
    <property type="entry name" value="6PGD_dom2"/>
</dbReference>
<dbReference type="SUPFAM" id="SSF51735">
    <property type="entry name" value="NAD(P)-binding Rossmann-fold domains"/>
    <property type="match status" value="1"/>
</dbReference>
<evidence type="ECO:0000313" key="6">
    <source>
        <dbReference type="EMBL" id="NVN29388.1"/>
    </source>
</evidence>
<dbReference type="InterPro" id="IPR050988">
    <property type="entry name" value="Mannitol_DH/Oxidoreductase"/>
</dbReference>
<evidence type="ECO:0000259" key="3">
    <source>
        <dbReference type="Pfam" id="PF01232"/>
    </source>
</evidence>
<name>A0A839UX24_9PROT</name>
<dbReference type="RefSeq" id="WP_176622108.1">
    <property type="nucleotide sequence ID" value="NZ_JABXXQ010000032.1"/>
</dbReference>
<accession>A0A839UX24</accession>